<sequence length="28" mass="3048">MQIYTMPTFRCVTIPGTSDPETGLTACL</sequence>
<name>A0A0E9RKZ1_ANGAN</name>
<accession>A0A0E9RKZ1</accession>
<evidence type="ECO:0000313" key="1">
    <source>
        <dbReference type="EMBL" id="JAH29018.1"/>
    </source>
</evidence>
<dbReference type="AlphaFoldDB" id="A0A0E9RKZ1"/>
<reference evidence="1" key="1">
    <citation type="submission" date="2014-11" db="EMBL/GenBank/DDBJ databases">
        <authorList>
            <person name="Amaro Gonzalez C."/>
        </authorList>
    </citation>
    <scope>NUCLEOTIDE SEQUENCE</scope>
</reference>
<proteinExistence type="predicted"/>
<protein>
    <submittedName>
        <fullName evidence="1">Uncharacterized protein</fullName>
    </submittedName>
</protein>
<organism evidence="1">
    <name type="scientific">Anguilla anguilla</name>
    <name type="common">European freshwater eel</name>
    <name type="synonym">Muraena anguilla</name>
    <dbReference type="NCBI Taxonomy" id="7936"/>
    <lineage>
        <taxon>Eukaryota</taxon>
        <taxon>Metazoa</taxon>
        <taxon>Chordata</taxon>
        <taxon>Craniata</taxon>
        <taxon>Vertebrata</taxon>
        <taxon>Euteleostomi</taxon>
        <taxon>Actinopterygii</taxon>
        <taxon>Neopterygii</taxon>
        <taxon>Teleostei</taxon>
        <taxon>Anguilliformes</taxon>
        <taxon>Anguillidae</taxon>
        <taxon>Anguilla</taxon>
    </lineage>
</organism>
<dbReference type="EMBL" id="GBXM01079559">
    <property type="protein sequence ID" value="JAH29018.1"/>
    <property type="molecule type" value="Transcribed_RNA"/>
</dbReference>
<reference evidence="1" key="2">
    <citation type="journal article" date="2015" name="Fish Shellfish Immunol.">
        <title>Early steps in the European eel (Anguilla anguilla)-Vibrio vulnificus interaction in the gills: Role of the RtxA13 toxin.</title>
        <authorList>
            <person name="Callol A."/>
            <person name="Pajuelo D."/>
            <person name="Ebbesson L."/>
            <person name="Teles M."/>
            <person name="MacKenzie S."/>
            <person name="Amaro C."/>
        </authorList>
    </citation>
    <scope>NUCLEOTIDE SEQUENCE</scope>
</reference>